<sequence>MIHSRADESPAAGTSFLALGVGSLTAHLTSMTSGP</sequence>
<gene>
    <name evidence="1" type="ORF">HNR40_009576</name>
</gene>
<protein>
    <submittedName>
        <fullName evidence="1">Uncharacterized protein</fullName>
    </submittedName>
</protein>
<evidence type="ECO:0000313" key="1">
    <source>
        <dbReference type="EMBL" id="MBB5084068.1"/>
    </source>
</evidence>
<evidence type="ECO:0000313" key="2">
    <source>
        <dbReference type="Proteomes" id="UP000568380"/>
    </source>
</evidence>
<dbReference type="AlphaFoldDB" id="A0A7W8EM57"/>
<organism evidence="1 2">
    <name type="scientific">Nonomuraea endophytica</name>
    <dbReference type="NCBI Taxonomy" id="714136"/>
    <lineage>
        <taxon>Bacteria</taxon>
        <taxon>Bacillati</taxon>
        <taxon>Actinomycetota</taxon>
        <taxon>Actinomycetes</taxon>
        <taxon>Streptosporangiales</taxon>
        <taxon>Streptosporangiaceae</taxon>
        <taxon>Nonomuraea</taxon>
    </lineage>
</organism>
<keyword evidence="2" id="KW-1185">Reference proteome</keyword>
<reference evidence="1 2" key="1">
    <citation type="submission" date="2020-08" db="EMBL/GenBank/DDBJ databases">
        <title>Genomic Encyclopedia of Type Strains, Phase IV (KMG-IV): sequencing the most valuable type-strain genomes for metagenomic binning, comparative biology and taxonomic classification.</title>
        <authorList>
            <person name="Goeker M."/>
        </authorList>
    </citation>
    <scope>NUCLEOTIDE SEQUENCE [LARGE SCALE GENOMIC DNA]</scope>
    <source>
        <strain evidence="1 2">DSM 45385</strain>
    </source>
</reference>
<comment type="caution">
    <text evidence="1">The sequence shown here is derived from an EMBL/GenBank/DDBJ whole genome shotgun (WGS) entry which is preliminary data.</text>
</comment>
<proteinExistence type="predicted"/>
<accession>A0A7W8EM57</accession>
<dbReference type="EMBL" id="JACHIN010000020">
    <property type="protein sequence ID" value="MBB5084068.1"/>
    <property type="molecule type" value="Genomic_DNA"/>
</dbReference>
<name>A0A7W8EM57_9ACTN</name>
<dbReference type="Proteomes" id="UP000568380">
    <property type="component" value="Unassembled WGS sequence"/>
</dbReference>